<protein>
    <submittedName>
        <fullName evidence="1">Uncharacterized protein</fullName>
    </submittedName>
</protein>
<evidence type="ECO:0000313" key="1">
    <source>
        <dbReference type="EMBL" id="KAF1985129.1"/>
    </source>
</evidence>
<name>A0A6G1GWJ7_9PEZI</name>
<dbReference type="OrthoDB" id="3523319at2759"/>
<dbReference type="AlphaFoldDB" id="A0A6G1GWJ7"/>
<sequence length="126" mass="14093">MPSTPARDADSQWTGPSTGHMLRTHTLAAETIARAYDSWPIFDAQNLDYLERWVRDPSSENRQLLLEEKGIVDEAGAKPGSAALEQGNLVGLCIARHGSDDEALTGEEIQTLRTWFEEEGDRIPRW</sequence>
<keyword evidence="2" id="KW-1185">Reference proteome</keyword>
<dbReference type="Proteomes" id="UP000800041">
    <property type="component" value="Unassembled WGS sequence"/>
</dbReference>
<reference evidence="1" key="1">
    <citation type="journal article" date="2020" name="Stud. Mycol.">
        <title>101 Dothideomycetes genomes: a test case for predicting lifestyles and emergence of pathogens.</title>
        <authorList>
            <person name="Haridas S."/>
            <person name="Albert R."/>
            <person name="Binder M."/>
            <person name="Bloem J."/>
            <person name="Labutti K."/>
            <person name="Salamov A."/>
            <person name="Andreopoulos B."/>
            <person name="Baker S."/>
            <person name="Barry K."/>
            <person name="Bills G."/>
            <person name="Bluhm B."/>
            <person name="Cannon C."/>
            <person name="Castanera R."/>
            <person name="Culley D."/>
            <person name="Daum C."/>
            <person name="Ezra D."/>
            <person name="Gonzalez J."/>
            <person name="Henrissat B."/>
            <person name="Kuo A."/>
            <person name="Liang C."/>
            <person name="Lipzen A."/>
            <person name="Lutzoni F."/>
            <person name="Magnuson J."/>
            <person name="Mondo S."/>
            <person name="Nolan M."/>
            <person name="Ohm R."/>
            <person name="Pangilinan J."/>
            <person name="Park H.-J."/>
            <person name="Ramirez L."/>
            <person name="Alfaro M."/>
            <person name="Sun H."/>
            <person name="Tritt A."/>
            <person name="Yoshinaga Y."/>
            <person name="Zwiers L.-H."/>
            <person name="Turgeon B."/>
            <person name="Goodwin S."/>
            <person name="Spatafora J."/>
            <person name="Crous P."/>
            <person name="Grigoriev I."/>
        </authorList>
    </citation>
    <scope>NUCLEOTIDE SEQUENCE</scope>
    <source>
        <strain evidence="1">CBS 113979</strain>
    </source>
</reference>
<accession>A0A6G1GWJ7</accession>
<dbReference type="EMBL" id="ML977164">
    <property type="protein sequence ID" value="KAF1985129.1"/>
    <property type="molecule type" value="Genomic_DNA"/>
</dbReference>
<organism evidence="1 2">
    <name type="scientific">Aulographum hederae CBS 113979</name>
    <dbReference type="NCBI Taxonomy" id="1176131"/>
    <lineage>
        <taxon>Eukaryota</taxon>
        <taxon>Fungi</taxon>
        <taxon>Dikarya</taxon>
        <taxon>Ascomycota</taxon>
        <taxon>Pezizomycotina</taxon>
        <taxon>Dothideomycetes</taxon>
        <taxon>Pleosporomycetidae</taxon>
        <taxon>Aulographales</taxon>
        <taxon>Aulographaceae</taxon>
    </lineage>
</organism>
<evidence type="ECO:0000313" key="2">
    <source>
        <dbReference type="Proteomes" id="UP000800041"/>
    </source>
</evidence>
<proteinExistence type="predicted"/>
<gene>
    <name evidence="1" type="ORF">K402DRAFT_118555</name>
</gene>